<evidence type="ECO:0000256" key="11">
    <source>
        <dbReference type="ARBA" id="ARBA00061399"/>
    </source>
</evidence>
<organism evidence="16 17">
    <name type="scientific">Idiomarina zobellii</name>
    <dbReference type="NCBI Taxonomy" id="86103"/>
    <lineage>
        <taxon>Bacteria</taxon>
        <taxon>Pseudomonadati</taxon>
        <taxon>Pseudomonadota</taxon>
        <taxon>Gammaproteobacteria</taxon>
        <taxon>Alteromonadales</taxon>
        <taxon>Idiomarinaceae</taxon>
        <taxon>Idiomarina</taxon>
    </lineage>
</organism>
<dbReference type="GO" id="GO:0003678">
    <property type="term" value="F:DNA helicase activity"/>
    <property type="evidence" value="ECO:0007669"/>
    <property type="project" value="TreeGrafter"/>
</dbReference>
<dbReference type="InterPro" id="IPR001650">
    <property type="entry name" value="Helicase_C-like"/>
</dbReference>
<dbReference type="GO" id="GO:0006355">
    <property type="term" value="P:regulation of DNA-templated transcription"/>
    <property type="evidence" value="ECO:0007669"/>
    <property type="project" value="UniProtKB-UniRule"/>
</dbReference>
<evidence type="ECO:0000256" key="2">
    <source>
        <dbReference type="ARBA" id="ARBA00022490"/>
    </source>
</evidence>
<dbReference type="Gene3D" id="3.90.1150.50">
    <property type="entry name" value="Transcription-repair-coupling factor, D7 domain"/>
    <property type="match status" value="1"/>
</dbReference>
<dbReference type="InterPro" id="IPR037235">
    <property type="entry name" value="TRCF-like_C_D7"/>
</dbReference>
<comment type="similarity">
    <text evidence="11 13">In the C-terminal section; belongs to the helicase family. RecG subfamily.</text>
</comment>
<keyword evidence="9 13" id="KW-0234">DNA repair</keyword>
<dbReference type="Gene3D" id="3.40.50.11140">
    <property type="match status" value="1"/>
</dbReference>
<reference evidence="16 17" key="1">
    <citation type="submission" date="2015-08" db="EMBL/GenBank/DDBJ databases">
        <title>Genome sequencing and assembly of the deep-sea bacterium Idiomarina zobellii.</title>
        <authorList>
            <person name="Mithoefer S.D."/>
            <person name="Rheaume B.A."/>
            <person name="MacLea K.S."/>
        </authorList>
    </citation>
    <scope>NUCLEOTIDE SEQUENCE [LARGE SCALE GENOMIC DNA]</scope>
    <source>
        <strain evidence="16 17">KMM 231</strain>
    </source>
</reference>
<dbReference type="SUPFAM" id="SSF143517">
    <property type="entry name" value="TRCF domain-like"/>
    <property type="match status" value="1"/>
</dbReference>
<dbReference type="HAMAP" id="MF_00969">
    <property type="entry name" value="TRCF"/>
    <property type="match status" value="1"/>
</dbReference>
<evidence type="ECO:0000256" key="4">
    <source>
        <dbReference type="ARBA" id="ARBA00022763"/>
    </source>
</evidence>
<keyword evidence="6" id="KW-0347">Helicase</keyword>
<dbReference type="EC" id="3.6.4.-" evidence="13"/>
<evidence type="ECO:0000256" key="8">
    <source>
        <dbReference type="ARBA" id="ARBA00023125"/>
    </source>
</evidence>
<dbReference type="SUPFAM" id="SSF52540">
    <property type="entry name" value="P-loop containing nucleoside triphosphate hydrolases"/>
    <property type="match status" value="4"/>
</dbReference>
<dbReference type="GO" id="GO:0003684">
    <property type="term" value="F:damaged DNA binding"/>
    <property type="evidence" value="ECO:0007669"/>
    <property type="project" value="InterPro"/>
</dbReference>
<dbReference type="Proteomes" id="UP000053030">
    <property type="component" value="Unassembled WGS sequence"/>
</dbReference>
<dbReference type="InterPro" id="IPR004576">
    <property type="entry name" value="Mfd"/>
</dbReference>
<sequence>MTWQELQGSSPALALAKLIDSTPGRVLVVTADANQAYRLEEEVKFFADEHTEYHDDITLFPDWETLPYDSFSPHQDIISDRLSVLARLPSAKRGALIVSVNTLMHRIAPTSYVSGQALQIEKGQQLDAIKLREKLERAGYRHVNQVMEHGEFSARGSILDLFPMGSETPYRLDFFDDEVDTIRPFDPETQLSKDPIEDINLLPAHEFPMTKTAIERFRAQYRERFEASTERESVYQQVSKGQLPGGIEYYLPLFFEETASLFDYLPEDTVLVTFGNIQASLERLWQDINHRYDQRQFDPLRPLLHPNEVFLPVDAIHSNFKEYRRVRASVPADMAQPGSVQFESQAVTEIAADHQQKAPFEKLNKVITNALENSERVIISGETAGRREALREIIAKLGHKVTLCQHLGDAPAKGVGLIVSPIVNSFYLPDAKLWFITETELFGSRVVQSRRREQKATVSADTLIRNLAELQPGQPVVHLDHGVGRYKGLTTLDAGNVTTEFVTIEYAGGSKLYVPVANLNVLSRYSGGEESHAPLHKLGNDTWEKAKKRAAEKVRDVAAELLDIYARREAKPGYPFKINDEDYQRFAAGFPFEETIDQQAAIEAVKNDMQQPRAMDRLVCGDVGFGKTEVAMRGAFIAVNEGKQVMVLVPTTLLAQQHYENFSDRFADMPVRVEVLSRFKTAKQSNAILSDLADGKVDIIIGTHKLLQDTVKCRDLGLLIVDEEHRFGVRQKETIKRLRADVDILTLTATPIPRTLNMAMNNIRDLSIIATPPAKRLAVKTFVREYDEPTVREAILREILRGGQVYFLHNNVETIEKTARDIEELVPEARVTIAHGQMRERELEQIMSDFYHQRFNVLVCTTIIETGIDIPSANTIIMDRADHLGLAQMHQLRGRVGRSHHQAYAYLLTPHPKRMTKDAAKRLEAISQLEDLGAGFMLATHDLEIRGAGELLGDDQSGQIESIGFTLYMDMLEQAVDALKAGKEPSLSQLLHERSEIDLKLPALLPDDYIPDINNRLSLYKRIANCETNKEIDDIQVELIDRFGLLPDAAKNLLRQTSLRNHAEQLGIRKVDVGNQGGVIEFADNTKINPEVIIGLIQKAPHHYKLDGPNRLRISQSLEDTQSRLKLIESLLNEFSEQSEA</sequence>
<evidence type="ECO:0000256" key="13">
    <source>
        <dbReference type="HAMAP-Rule" id="MF_00969"/>
    </source>
</evidence>
<dbReference type="InterPro" id="IPR027417">
    <property type="entry name" value="P-loop_NTPase"/>
</dbReference>
<comment type="function">
    <text evidence="13">Couples transcription and DNA repair by recognizing RNA polymerase (RNAP) stalled at DNA lesions. Mediates ATP-dependent release of RNAP and its truncated transcript from the DNA, and recruitment of nucleotide excision repair machinery to the damaged site.</text>
</comment>
<dbReference type="FunFam" id="3.40.50.300:FF:000546">
    <property type="entry name" value="Transcription-repair-coupling factor"/>
    <property type="match status" value="1"/>
</dbReference>
<dbReference type="FunFam" id="3.40.50.300:FF:000300">
    <property type="entry name" value="Transcription-repair-coupling factor"/>
    <property type="match status" value="1"/>
</dbReference>
<dbReference type="NCBIfam" id="TIGR00580">
    <property type="entry name" value="mfd"/>
    <property type="match status" value="1"/>
</dbReference>
<evidence type="ECO:0000256" key="3">
    <source>
        <dbReference type="ARBA" id="ARBA00022741"/>
    </source>
</evidence>
<dbReference type="GO" id="GO:0005524">
    <property type="term" value="F:ATP binding"/>
    <property type="evidence" value="ECO:0007669"/>
    <property type="project" value="UniProtKB-UniRule"/>
</dbReference>
<comment type="caution">
    <text evidence="16">The sequence shown here is derived from an EMBL/GenBank/DDBJ whole genome shotgun (WGS) entry which is preliminary data.</text>
</comment>
<dbReference type="GO" id="GO:0016787">
    <property type="term" value="F:hydrolase activity"/>
    <property type="evidence" value="ECO:0007669"/>
    <property type="project" value="UniProtKB-KW"/>
</dbReference>
<dbReference type="InterPro" id="IPR048635">
    <property type="entry name" value="MFD_D3"/>
</dbReference>
<dbReference type="Pfam" id="PF02559">
    <property type="entry name" value="CarD_TRCF_RID"/>
    <property type="match status" value="1"/>
</dbReference>
<evidence type="ECO:0000256" key="7">
    <source>
        <dbReference type="ARBA" id="ARBA00022840"/>
    </source>
</evidence>
<dbReference type="SUPFAM" id="SSF141259">
    <property type="entry name" value="CarD-like"/>
    <property type="match status" value="1"/>
</dbReference>
<dbReference type="PROSITE" id="PS51192">
    <property type="entry name" value="HELICASE_ATP_BIND_1"/>
    <property type="match status" value="1"/>
</dbReference>
<proteinExistence type="inferred from homology"/>
<dbReference type="InterPro" id="IPR047112">
    <property type="entry name" value="RecG/Mfd"/>
</dbReference>
<dbReference type="GO" id="GO:0005737">
    <property type="term" value="C:cytoplasm"/>
    <property type="evidence" value="ECO:0007669"/>
    <property type="project" value="UniProtKB-SubCell"/>
</dbReference>
<dbReference type="Gene3D" id="3.40.50.11180">
    <property type="match status" value="1"/>
</dbReference>
<evidence type="ECO:0000256" key="10">
    <source>
        <dbReference type="ARBA" id="ARBA00061104"/>
    </source>
</evidence>
<dbReference type="SMART" id="SM00487">
    <property type="entry name" value="DEXDc"/>
    <property type="match status" value="1"/>
</dbReference>
<dbReference type="InterPro" id="IPR005118">
    <property type="entry name" value="TRCF_C"/>
</dbReference>
<dbReference type="SMART" id="SM01058">
    <property type="entry name" value="CarD_TRCF"/>
    <property type="match status" value="1"/>
</dbReference>
<evidence type="ECO:0000256" key="9">
    <source>
        <dbReference type="ARBA" id="ARBA00023204"/>
    </source>
</evidence>
<dbReference type="Gene3D" id="3.30.2060.10">
    <property type="entry name" value="Penicillin-binding protein 1b domain"/>
    <property type="match status" value="1"/>
</dbReference>
<name>A0A837NC20_9GAMM</name>
<keyword evidence="17" id="KW-1185">Reference proteome</keyword>
<dbReference type="Pfam" id="PF03461">
    <property type="entry name" value="TRCF"/>
    <property type="match status" value="1"/>
</dbReference>
<dbReference type="PANTHER" id="PTHR47964:SF1">
    <property type="entry name" value="ATP-DEPENDENT DNA HELICASE HOMOLOG RECG, CHLOROPLASTIC"/>
    <property type="match status" value="1"/>
</dbReference>
<dbReference type="Gene3D" id="3.40.50.300">
    <property type="entry name" value="P-loop containing nucleotide triphosphate hydrolases"/>
    <property type="match status" value="2"/>
</dbReference>
<dbReference type="GO" id="GO:0000716">
    <property type="term" value="P:transcription-coupled nucleotide-excision repair, DNA damage recognition"/>
    <property type="evidence" value="ECO:0007669"/>
    <property type="project" value="UniProtKB-UniRule"/>
</dbReference>
<keyword evidence="7 13" id="KW-0067">ATP-binding</keyword>
<evidence type="ECO:0000259" key="14">
    <source>
        <dbReference type="PROSITE" id="PS51192"/>
    </source>
</evidence>
<feature type="domain" description="Helicase C-terminal" evidence="15">
    <location>
        <begin position="790"/>
        <end position="944"/>
    </location>
</feature>
<dbReference type="NCBIfam" id="NF007966">
    <property type="entry name" value="PRK10689.1"/>
    <property type="match status" value="1"/>
</dbReference>
<comment type="subcellular location">
    <subcellularLocation>
        <location evidence="1 13">Cytoplasm</location>
    </subcellularLocation>
</comment>
<dbReference type="PROSITE" id="PS51194">
    <property type="entry name" value="HELICASE_CTER"/>
    <property type="match status" value="1"/>
</dbReference>
<gene>
    <name evidence="13" type="primary">mfd</name>
    <name evidence="16" type="ORF">AFK76_00680</name>
</gene>
<dbReference type="AlphaFoldDB" id="A0A837NC20"/>
<dbReference type="Pfam" id="PF21132">
    <property type="entry name" value="MFD_D3"/>
    <property type="match status" value="1"/>
</dbReference>
<dbReference type="InterPro" id="IPR003711">
    <property type="entry name" value="CarD-like/TRCF_RID"/>
</dbReference>
<evidence type="ECO:0000256" key="6">
    <source>
        <dbReference type="ARBA" id="ARBA00022806"/>
    </source>
</evidence>
<evidence type="ECO:0000313" key="16">
    <source>
        <dbReference type="EMBL" id="KPD25162.1"/>
    </source>
</evidence>
<evidence type="ECO:0000259" key="15">
    <source>
        <dbReference type="PROSITE" id="PS51194"/>
    </source>
</evidence>
<dbReference type="Pfam" id="PF17757">
    <property type="entry name" value="UvrB_inter"/>
    <property type="match status" value="1"/>
</dbReference>
<dbReference type="InterPro" id="IPR041471">
    <property type="entry name" value="UvrB_inter"/>
</dbReference>
<dbReference type="Gene3D" id="2.40.10.170">
    <property type="match status" value="1"/>
</dbReference>
<evidence type="ECO:0000256" key="12">
    <source>
        <dbReference type="ARBA" id="ARBA00070128"/>
    </source>
</evidence>
<dbReference type="InterPro" id="IPR014001">
    <property type="entry name" value="Helicase_ATP-bd"/>
</dbReference>
<dbReference type="InterPro" id="IPR036101">
    <property type="entry name" value="CarD-like/TRCF_RID_sf"/>
</dbReference>
<evidence type="ECO:0000256" key="5">
    <source>
        <dbReference type="ARBA" id="ARBA00022801"/>
    </source>
</evidence>
<dbReference type="EMBL" id="LHSG01000001">
    <property type="protein sequence ID" value="KPD25162.1"/>
    <property type="molecule type" value="Genomic_DNA"/>
</dbReference>
<dbReference type="CDD" id="cd18810">
    <property type="entry name" value="SF2_C_TRCF"/>
    <property type="match status" value="1"/>
</dbReference>
<dbReference type="SMART" id="SM00490">
    <property type="entry name" value="HELICc"/>
    <property type="match status" value="1"/>
</dbReference>
<keyword evidence="3 13" id="KW-0547">Nucleotide-binding</keyword>
<evidence type="ECO:0000256" key="1">
    <source>
        <dbReference type="ARBA" id="ARBA00004496"/>
    </source>
</evidence>
<feature type="domain" description="Helicase ATP-binding" evidence="14">
    <location>
        <begin position="608"/>
        <end position="769"/>
    </location>
</feature>
<dbReference type="InterPro" id="IPR011545">
    <property type="entry name" value="DEAD/DEAH_box_helicase_dom"/>
</dbReference>
<dbReference type="CDD" id="cd17991">
    <property type="entry name" value="DEXHc_TRCF"/>
    <property type="match status" value="1"/>
</dbReference>
<protein>
    <recommendedName>
        <fullName evidence="12 13">Transcription-repair-coupling factor</fullName>
        <shortName evidence="13">TRCF</shortName>
        <ecNumber evidence="13">3.6.4.-</ecNumber>
    </recommendedName>
</protein>
<comment type="similarity">
    <text evidence="10 13">In the N-terminal section; belongs to the UvrB family.</text>
</comment>
<keyword evidence="4 13" id="KW-0227">DNA damage</keyword>
<keyword evidence="5 13" id="KW-0378">Hydrolase</keyword>
<dbReference type="PANTHER" id="PTHR47964">
    <property type="entry name" value="ATP-DEPENDENT DNA HELICASE HOMOLOG RECG, CHLOROPLASTIC"/>
    <property type="match status" value="1"/>
</dbReference>
<dbReference type="Pfam" id="PF00271">
    <property type="entry name" value="Helicase_C"/>
    <property type="match status" value="1"/>
</dbReference>
<dbReference type="SMART" id="SM00982">
    <property type="entry name" value="TRCF"/>
    <property type="match status" value="1"/>
</dbReference>
<keyword evidence="8 13" id="KW-0238">DNA-binding</keyword>
<dbReference type="Pfam" id="PF00270">
    <property type="entry name" value="DEAD"/>
    <property type="match status" value="1"/>
</dbReference>
<accession>A0A837NC20</accession>
<keyword evidence="2 13" id="KW-0963">Cytoplasm</keyword>
<evidence type="ECO:0000313" key="17">
    <source>
        <dbReference type="Proteomes" id="UP000053030"/>
    </source>
</evidence>